<dbReference type="Proteomes" id="UP000501623">
    <property type="component" value="Chromosome"/>
</dbReference>
<keyword evidence="2" id="KW-1185">Reference proteome</keyword>
<proteinExistence type="predicted"/>
<name>A0A6M6BEH1_9BACT</name>
<evidence type="ECO:0000313" key="2">
    <source>
        <dbReference type="Proteomes" id="UP000501623"/>
    </source>
</evidence>
<evidence type="ECO:0000313" key="1">
    <source>
        <dbReference type="EMBL" id="QJX46626.1"/>
    </source>
</evidence>
<sequence>MLDSPTRNLVTGRALLITRRGLSVFLDTLQSLDFSEKGRANVARRFDLSDDELSAVLAAYRKGRNR</sequence>
<dbReference type="RefSeq" id="WP_171590734.1">
    <property type="nucleotide sequence ID" value="NZ_CP053538.1"/>
</dbReference>
<dbReference type="EMBL" id="CP053538">
    <property type="protein sequence ID" value="QJX46626.1"/>
    <property type="molecule type" value="Genomic_DNA"/>
</dbReference>
<reference evidence="1 2" key="1">
    <citation type="submission" date="2020-05" db="EMBL/GenBank/DDBJ databases">
        <title>Complete genome sequence of Hymenobacter sp. TS19 in Coasted Sand Dune.</title>
        <authorList>
            <person name="Lee J.-H."/>
            <person name="Jung J.-H."/>
            <person name="Jeong S."/>
            <person name="Zhao L."/>
            <person name="Kim M.-K."/>
            <person name="Seo H.-S."/>
            <person name="Lim S."/>
        </authorList>
    </citation>
    <scope>NUCLEOTIDE SEQUENCE [LARGE SCALE GENOMIC DNA]</scope>
    <source>
        <strain evidence="1 2">TS19</strain>
    </source>
</reference>
<dbReference type="AlphaFoldDB" id="A0A6M6BEH1"/>
<gene>
    <name evidence="1" type="ORF">HMJ29_06610</name>
</gene>
<organism evidence="1 2">
    <name type="scientific">Hymenobacter taeanensis</name>
    <dbReference type="NCBI Taxonomy" id="2735321"/>
    <lineage>
        <taxon>Bacteria</taxon>
        <taxon>Pseudomonadati</taxon>
        <taxon>Bacteroidota</taxon>
        <taxon>Cytophagia</taxon>
        <taxon>Cytophagales</taxon>
        <taxon>Hymenobacteraceae</taxon>
        <taxon>Hymenobacter</taxon>
    </lineage>
</organism>
<accession>A0A6M6BEH1</accession>
<protein>
    <submittedName>
        <fullName evidence="1">Uncharacterized protein</fullName>
    </submittedName>
</protein>
<dbReference type="KEGG" id="hts:HMJ29_06610"/>